<dbReference type="RefSeq" id="WP_060592119.1">
    <property type="nucleotide sequence ID" value="NZ_CP031418.1"/>
</dbReference>
<dbReference type="AlphaFoldDB" id="A0A0H5NNC2"/>
<dbReference type="KEGG" id="nfr:ERS450000_01994"/>
<dbReference type="EMBL" id="LN868938">
    <property type="protein sequence ID" value="CRY76717.1"/>
    <property type="molecule type" value="Genomic_DNA"/>
</dbReference>
<accession>A0A0H5NNC2</accession>
<dbReference type="InterPro" id="IPR021848">
    <property type="entry name" value="HODM_asu-like"/>
</dbReference>
<reference evidence="2" key="1">
    <citation type="submission" date="2015-03" db="EMBL/GenBank/DDBJ databases">
        <authorList>
            <consortium name="Pathogen Informatics"/>
        </authorList>
    </citation>
    <scope>NUCLEOTIDE SEQUENCE [LARGE SCALE GENOMIC DNA]</scope>
    <source>
        <strain evidence="2">NCTC11134</strain>
    </source>
</reference>
<proteinExistence type="predicted"/>
<protein>
    <submittedName>
        <fullName evidence="1">Protein of uncharacterized function (DUF3445)</fullName>
    </submittedName>
</protein>
<name>A0A0H5NNC2_NOCFR</name>
<organism evidence="1 2">
    <name type="scientific">Nocardia farcinica</name>
    <dbReference type="NCBI Taxonomy" id="37329"/>
    <lineage>
        <taxon>Bacteria</taxon>
        <taxon>Bacillati</taxon>
        <taxon>Actinomycetota</taxon>
        <taxon>Actinomycetes</taxon>
        <taxon>Mycobacteriales</taxon>
        <taxon>Nocardiaceae</taxon>
        <taxon>Nocardia</taxon>
    </lineage>
</organism>
<evidence type="ECO:0000313" key="2">
    <source>
        <dbReference type="Proteomes" id="UP000057820"/>
    </source>
</evidence>
<sequence length="350" mass="39593">MTASPALSVSAEDIARYPFPLPADRYRYSTNVEPGGRPVRTAAGTWGAHRVDVDRHYHRDLDCRARILADDPTRHAVLPHMVPAAWEALLVVLADLAAAHPDRMILDRDGDEYRWRNHELGIDQRFVHGDPASLPTDPLRYLGSQIQEDVVLLDQREGQLWADAGLVTFAADWSFGFDVGMNFLSVHGPVPRIHRERVITRAHDFLLRLEPGASYRRTNWTLTVDGRLDTATETYPDWGRDRRTLAEGPLTEVGDRLFLRTEVQHLVRLPCSAAIMFLIRTYLLPFRAVASVPEWGARLHAVLRELPADMAEYKGLARTREPGVRWLAEHGGIHTNVTRATSPETRPDVY</sequence>
<gene>
    <name evidence="1" type="ORF">ERS450000_01994</name>
</gene>
<evidence type="ECO:0000313" key="1">
    <source>
        <dbReference type="EMBL" id="CRY76717.1"/>
    </source>
</evidence>
<dbReference type="Pfam" id="PF11927">
    <property type="entry name" value="HODM_asu-like"/>
    <property type="match status" value="1"/>
</dbReference>
<dbReference type="Proteomes" id="UP000057820">
    <property type="component" value="Chromosome 1"/>
</dbReference>